<reference evidence="2 3" key="1">
    <citation type="journal article" date="2011" name="Science">
        <title>The ecoresponsive genome of Daphnia pulex.</title>
        <authorList>
            <person name="Colbourne J.K."/>
            <person name="Pfrender M.E."/>
            <person name="Gilbert D."/>
            <person name="Thomas W.K."/>
            <person name="Tucker A."/>
            <person name="Oakley T.H."/>
            <person name="Tokishita S."/>
            <person name="Aerts A."/>
            <person name="Arnold G.J."/>
            <person name="Basu M.K."/>
            <person name="Bauer D.J."/>
            <person name="Caceres C.E."/>
            <person name="Carmel L."/>
            <person name="Casola C."/>
            <person name="Choi J.H."/>
            <person name="Detter J.C."/>
            <person name="Dong Q."/>
            <person name="Dusheyko S."/>
            <person name="Eads B.D."/>
            <person name="Frohlich T."/>
            <person name="Geiler-Samerotte K.A."/>
            <person name="Gerlach D."/>
            <person name="Hatcher P."/>
            <person name="Jogdeo S."/>
            <person name="Krijgsveld J."/>
            <person name="Kriventseva E.V."/>
            <person name="Kultz D."/>
            <person name="Laforsch C."/>
            <person name="Lindquist E."/>
            <person name="Lopez J."/>
            <person name="Manak J.R."/>
            <person name="Muller J."/>
            <person name="Pangilinan J."/>
            <person name="Patwardhan R.P."/>
            <person name="Pitluck S."/>
            <person name="Pritham E.J."/>
            <person name="Rechtsteiner A."/>
            <person name="Rho M."/>
            <person name="Rogozin I.B."/>
            <person name="Sakarya O."/>
            <person name="Salamov A."/>
            <person name="Schaack S."/>
            <person name="Shapiro H."/>
            <person name="Shiga Y."/>
            <person name="Skalitzky C."/>
            <person name="Smith Z."/>
            <person name="Souvorov A."/>
            <person name="Sung W."/>
            <person name="Tang Z."/>
            <person name="Tsuchiya D."/>
            <person name="Tu H."/>
            <person name="Vos H."/>
            <person name="Wang M."/>
            <person name="Wolf Y.I."/>
            <person name="Yamagata H."/>
            <person name="Yamada T."/>
            <person name="Ye Y."/>
            <person name="Shaw J.R."/>
            <person name="Andrews J."/>
            <person name="Crease T.J."/>
            <person name="Tang H."/>
            <person name="Lucas S.M."/>
            <person name="Robertson H.M."/>
            <person name="Bork P."/>
            <person name="Koonin E.V."/>
            <person name="Zdobnov E.M."/>
            <person name="Grigoriev I.V."/>
            <person name="Lynch M."/>
            <person name="Boore J.L."/>
        </authorList>
    </citation>
    <scope>NUCLEOTIDE SEQUENCE [LARGE SCALE GENOMIC DNA]</scope>
</reference>
<feature type="region of interest" description="Disordered" evidence="1">
    <location>
        <begin position="241"/>
        <end position="267"/>
    </location>
</feature>
<dbReference type="EMBL" id="GL732692">
    <property type="protein sequence ID" value="EFX66844.1"/>
    <property type="molecule type" value="Genomic_DNA"/>
</dbReference>
<dbReference type="InParanoid" id="E9HN06"/>
<organism evidence="2 3">
    <name type="scientific">Daphnia pulex</name>
    <name type="common">Water flea</name>
    <dbReference type="NCBI Taxonomy" id="6669"/>
    <lineage>
        <taxon>Eukaryota</taxon>
        <taxon>Metazoa</taxon>
        <taxon>Ecdysozoa</taxon>
        <taxon>Arthropoda</taxon>
        <taxon>Crustacea</taxon>
        <taxon>Branchiopoda</taxon>
        <taxon>Diplostraca</taxon>
        <taxon>Cladocera</taxon>
        <taxon>Anomopoda</taxon>
        <taxon>Daphniidae</taxon>
        <taxon>Daphnia</taxon>
    </lineage>
</organism>
<proteinExistence type="predicted"/>
<keyword evidence="3" id="KW-1185">Reference proteome</keyword>
<gene>
    <name evidence="2" type="ORF">DAPPUDRAFT_331644</name>
</gene>
<sequence length="267" mass="29058">MGRLAGPKILIADGRHVSPTGSVELVLVVDGQRIRVQAAVFAINGFELLLGNDALRKLGTIKIDYTPAEPAEMSATNEFDVVEEEEASYQVISNESRSIPALSMVTLAVEGKGKAVVNEMLMIEPSAKVMIDKGLSVGRLLLPDEGLPGMIQIVNFSKTPKWIAKGAVLGQIVGVQDVHDVQMDKKTDCTSTKIDFNGVINKDLAPNRRARVIALLRKNQKKLRKIKYGVGTVIHCETPYRYGRSPTRSPASIQERVQGKDDHTGSS</sequence>
<dbReference type="AlphaFoldDB" id="E9HN06"/>
<dbReference type="HOGENOM" id="CLU_1043014_0_0_1"/>
<name>E9HN06_DAPPU</name>
<evidence type="ECO:0000313" key="3">
    <source>
        <dbReference type="Proteomes" id="UP000000305"/>
    </source>
</evidence>
<dbReference type="OrthoDB" id="6356350at2759"/>
<accession>E9HN06</accession>
<dbReference type="Proteomes" id="UP000000305">
    <property type="component" value="Unassembled WGS sequence"/>
</dbReference>
<feature type="compositionally biased region" description="Basic and acidic residues" evidence="1">
    <location>
        <begin position="257"/>
        <end position="267"/>
    </location>
</feature>
<evidence type="ECO:0000256" key="1">
    <source>
        <dbReference type="SAM" id="MobiDB-lite"/>
    </source>
</evidence>
<protein>
    <submittedName>
        <fullName evidence="2">Uncharacterized protein</fullName>
    </submittedName>
</protein>
<dbReference type="PhylomeDB" id="E9HN06"/>
<evidence type="ECO:0000313" key="2">
    <source>
        <dbReference type="EMBL" id="EFX66844.1"/>
    </source>
</evidence>
<dbReference type="KEGG" id="dpx:DAPPUDRAFT_331644"/>